<feature type="region of interest" description="Disordered" evidence="6">
    <location>
        <begin position="36"/>
        <end position="69"/>
    </location>
</feature>
<protein>
    <submittedName>
        <fullName evidence="8">Protein-disulfide isomerase</fullName>
    </submittedName>
</protein>
<evidence type="ECO:0000256" key="5">
    <source>
        <dbReference type="ARBA" id="ARBA00023284"/>
    </source>
</evidence>
<proteinExistence type="inferred from homology"/>
<comment type="similarity">
    <text evidence="1">Belongs to the thioredoxin family. DsbA subfamily.</text>
</comment>
<keyword evidence="5" id="KW-0676">Redox-active center</keyword>
<dbReference type="GO" id="GO:0016853">
    <property type="term" value="F:isomerase activity"/>
    <property type="evidence" value="ECO:0007669"/>
    <property type="project" value="UniProtKB-KW"/>
</dbReference>
<dbReference type="PANTHER" id="PTHR13887:SF14">
    <property type="entry name" value="DISULFIDE BOND FORMATION PROTEIN D"/>
    <property type="match status" value="1"/>
</dbReference>
<evidence type="ECO:0000313" key="9">
    <source>
        <dbReference type="Proteomes" id="UP000199475"/>
    </source>
</evidence>
<organism evidence="8 9">
    <name type="scientific">Tessaracoccus oleiagri</name>
    <dbReference type="NCBI Taxonomy" id="686624"/>
    <lineage>
        <taxon>Bacteria</taxon>
        <taxon>Bacillati</taxon>
        <taxon>Actinomycetota</taxon>
        <taxon>Actinomycetes</taxon>
        <taxon>Propionibacteriales</taxon>
        <taxon>Propionibacteriaceae</taxon>
        <taxon>Tessaracoccus</taxon>
    </lineage>
</organism>
<dbReference type="STRING" id="686624.SAMN04488242_1934"/>
<reference evidence="8 9" key="1">
    <citation type="submission" date="2016-10" db="EMBL/GenBank/DDBJ databases">
        <authorList>
            <person name="de Groot N.N."/>
        </authorList>
    </citation>
    <scope>NUCLEOTIDE SEQUENCE [LARGE SCALE GENOMIC DNA]</scope>
    <source>
        <strain evidence="8 9">CGMCC 1.9159</strain>
    </source>
</reference>
<evidence type="ECO:0000256" key="4">
    <source>
        <dbReference type="ARBA" id="ARBA00023157"/>
    </source>
</evidence>
<gene>
    <name evidence="8" type="ORF">SAMN04488242_1934</name>
</gene>
<evidence type="ECO:0000256" key="6">
    <source>
        <dbReference type="SAM" id="MobiDB-lite"/>
    </source>
</evidence>
<name>A0A1G9L0Z7_9ACTN</name>
<keyword evidence="9" id="KW-1185">Reference proteome</keyword>
<dbReference type="Proteomes" id="UP000199475">
    <property type="component" value="Unassembled WGS sequence"/>
</dbReference>
<dbReference type="EMBL" id="FNGP01000003">
    <property type="protein sequence ID" value="SDL55638.1"/>
    <property type="molecule type" value="Genomic_DNA"/>
</dbReference>
<keyword evidence="4" id="KW-1015">Disulfide bond</keyword>
<sequence>MEMRHRPLLAAVGVAVAVLMIAGLAFLSARPAPDERQVQEAASAPPTTPAASPVPAVSEPPAPQPVPEEERDPALEAFLLGLARRDSDDTTAVGPVDAPIVMIEWADFRCPYCSAFAEVTLPQLRHHFDEGTVRYEFRDLALFGEESVYAAVAARAAGEQGKHHEFMNVLYAALPNDGHPVVDKDVVTEVAMQIGVPDMAKFDADLESLELRNAVLTDTNEARSMGLSSVPVFVVGTQVIQGAQPPQVFEQVIQQELAKASNR</sequence>
<evidence type="ECO:0000313" key="8">
    <source>
        <dbReference type="EMBL" id="SDL55638.1"/>
    </source>
</evidence>
<keyword evidence="8" id="KW-0413">Isomerase</keyword>
<keyword evidence="2" id="KW-0732">Signal</keyword>
<feature type="domain" description="Thioredoxin" evidence="7">
    <location>
        <begin position="48"/>
        <end position="258"/>
    </location>
</feature>
<keyword evidence="3" id="KW-0560">Oxidoreductase</keyword>
<evidence type="ECO:0000259" key="7">
    <source>
        <dbReference type="PROSITE" id="PS51352"/>
    </source>
</evidence>
<dbReference type="InterPro" id="IPR013766">
    <property type="entry name" value="Thioredoxin_domain"/>
</dbReference>
<evidence type="ECO:0000256" key="2">
    <source>
        <dbReference type="ARBA" id="ARBA00022729"/>
    </source>
</evidence>
<feature type="compositionally biased region" description="Low complexity" evidence="6">
    <location>
        <begin position="39"/>
        <end position="57"/>
    </location>
</feature>
<evidence type="ECO:0000256" key="3">
    <source>
        <dbReference type="ARBA" id="ARBA00023002"/>
    </source>
</evidence>
<dbReference type="GO" id="GO:0016491">
    <property type="term" value="F:oxidoreductase activity"/>
    <property type="evidence" value="ECO:0007669"/>
    <property type="project" value="UniProtKB-KW"/>
</dbReference>
<dbReference type="AlphaFoldDB" id="A0A1G9L0Z7"/>
<accession>A0A1G9L0Z7</accession>
<dbReference type="SUPFAM" id="SSF52833">
    <property type="entry name" value="Thioredoxin-like"/>
    <property type="match status" value="1"/>
</dbReference>
<dbReference type="InterPro" id="IPR012336">
    <property type="entry name" value="Thioredoxin-like_fold"/>
</dbReference>
<dbReference type="Gene3D" id="3.40.30.10">
    <property type="entry name" value="Glutaredoxin"/>
    <property type="match status" value="1"/>
</dbReference>
<dbReference type="InterPro" id="IPR036249">
    <property type="entry name" value="Thioredoxin-like_sf"/>
</dbReference>
<evidence type="ECO:0000256" key="1">
    <source>
        <dbReference type="ARBA" id="ARBA00005791"/>
    </source>
</evidence>
<dbReference type="OrthoDB" id="117402at2"/>
<dbReference type="Pfam" id="PF13462">
    <property type="entry name" value="Thioredoxin_4"/>
    <property type="match status" value="1"/>
</dbReference>
<dbReference type="PANTHER" id="PTHR13887">
    <property type="entry name" value="GLUTATHIONE S-TRANSFERASE KAPPA"/>
    <property type="match status" value="1"/>
</dbReference>
<dbReference type="PROSITE" id="PS51352">
    <property type="entry name" value="THIOREDOXIN_2"/>
    <property type="match status" value="1"/>
</dbReference>